<evidence type="ECO:0000256" key="3">
    <source>
        <dbReference type="ARBA" id="ARBA00016864"/>
    </source>
</evidence>
<dbReference type="GO" id="GO:0005886">
    <property type="term" value="C:plasma membrane"/>
    <property type="evidence" value="ECO:0007669"/>
    <property type="project" value="UniProtKB-SubCell"/>
</dbReference>
<evidence type="ECO:0000256" key="5">
    <source>
        <dbReference type="ARBA" id="ARBA00022475"/>
    </source>
</evidence>
<dbReference type="Proteomes" id="UP000192042">
    <property type="component" value="Chromosome I"/>
</dbReference>
<name>A0A1W1I7C5_9BACT</name>
<accession>A0A1W1I7C5</accession>
<feature type="domain" description="ABC transmembrane type-1" evidence="10">
    <location>
        <begin position="82"/>
        <end position="301"/>
    </location>
</feature>
<feature type="transmembrane region" description="Helical" evidence="9">
    <location>
        <begin position="29"/>
        <end position="54"/>
    </location>
</feature>
<evidence type="ECO:0000313" key="11">
    <source>
        <dbReference type="EMBL" id="SLM48885.1"/>
    </source>
</evidence>
<dbReference type="PANTHER" id="PTHR43470:SF5">
    <property type="entry name" value="PHOSPHATE TRANSPORT SYSTEM PERMEASE PROTEIN PSTA"/>
    <property type="match status" value="1"/>
</dbReference>
<feature type="transmembrane region" description="Helical" evidence="9">
    <location>
        <begin position="221"/>
        <end position="240"/>
    </location>
</feature>
<reference evidence="11 12" key="1">
    <citation type="submission" date="2017-03" db="EMBL/GenBank/DDBJ databases">
        <authorList>
            <person name="Afonso C.L."/>
            <person name="Miller P.J."/>
            <person name="Scott M.A."/>
            <person name="Spackman E."/>
            <person name="Goraichik I."/>
            <person name="Dimitrov K.M."/>
            <person name="Suarez D.L."/>
            <person name="Swayne D.E."/>
        </authorList>
    </citation>
    <scope>NUCLEOTIDE SEQUENCE [LARGE SCALE GENOMIC DNA]</scope>
    <source>
        <strain evidence="11">Genome sequencing of Nitrospira japonica strain NJ11</strain>
    </source>
</reference>
<evidence type="ECO:0000256" key="9">
    <source>
        <dbReference type="RuleBase" id="RU363043"/>
    </source>
</evidence>
<dbReference type="PROSITE" id="PS50928">
    <property type="entry name" value="ABC_TM1"/>
    <property type="match status" value="1"/>
</dbReference>
<keyword evidence="4" id="KW-0813">Transport</keyword>
<comment type="similarity">
    <text evidence="2 9">Belongs to the binding-protein-dependent transport system permease family. CysTW subfamily.</text>
</comment>
<dbReference type="PANTHER" id="PTHR43470">
    <property type="entry name" value="PHOSPHATE TRANSPORT SYSTEM PERMEASE PROTEIN PSTA-RELATED"/>
    <property type="match status" value="1"/>
</dbReference>
<keyword evidence="7 9" id="KW-1133">Transmembrane helix</keyword>
<dbReference type="RefSeq" id="WP_080887206.1">
    <property type="nucleotide sequence ID" value="NZ_LT828648.1"/>
</dbReference>
<dbReference type="InterPro" id="IPR005672">
    <property type="entry name" value="Phosphate_PstA"/>
</dbReference>
<feature type="transmembrane region" description="Helical" evidence="9">
    <location>
        <begin position="74"/>
        <end position="107"/>
    </location>
</feature>
<evidence type="ECO:0000256" key="4">
    <source>
        <dbReference type="ARBA" id="ARBA00022448"/>
    </source>
</evidence>
<evidence type="ECO:0000256" key="8">
    <source>
        <dbReference type="ARBA" id="ARBA00023136"/>
    </source>
</evidence>
<dbReference type="EMBL" id="LT828648">
    <property type="protein sequence ID" value="SLM48885.1"/>
    <property type="molecule type" value="Genomic_DNA"/>
</dbReference>
<protein>
    <recommendedName>
        <fullName evidence="3 9">Phosphate transport system permease protein PstA</fullName>
    </recommendedName>
</protein>
<dbReference type="AlphaFoldDB" id="A0A1W1I7C5"/>
<feature type="transmembrane region" description="Helical" evidence="9">
    <location>
        <begin position="283"/>
        <end position="304"/>
    </location>
</feature>
<keyword evidence="12" id="KW-1185">Reference proteome</keyword>
<proteinExistence type="inferred from homology"/>
<dbReference type="Gene3D" id="1.10.3720.10">
    <property type="entry name" value="MetI-like"/>
    <property type="match status" value="1"/>
</dbReference>
<dbReference type="GO" id="GO:0035435">
    <property type="term" value="P:phosphate ion transmembrane transport"/>
    <property type="evidence" value="ECO:0007669"/>
    <property type="project" value="InterPro"/>
</dbReference>
<organism evidence="11 12">
    <name type="scientific">Nitrospira japonica</name>
    <dbReference type="NCBI Taxonomy" id="1325564"/>
    <lineage>
        <taxon>Bacteria</taxon>
        <taxon>Pseudomonadati</taxon>
        <taxon>Nitrospirota</taxon>
        <taxon>Nitrospiria</taxon>
        <taxon>Nitrospirales</taxon>
        <taxon>Nitrospiraceae</taxon>
        <taxon>Nitrospira</taxon>
    </lineage>
</organism>
<evidence type="ECO:0000256" key="2">
    <source>
        <dbReference type="ARBA" id="ARBA00007069"/>
    </source>
</evidence>
<evidence type="ECO:0000259" key="10">
    <source>
        <dbReference type="PROSITE" id="PS50928"/>
    </source>
</evidence>
<dbReference type="Pfam" id="PF00528">
    <property type="entry name" value="BPD_transp_1"/>
    <property type="match status" value="1"/>
</dbReference>
<gene>
    <name evidence="11" type="primary">pstA</name>
    <name evidence="11" type="ORF">NSJP_2718</name>
</gene>
<dbReference type="KEGG" id="nja:NSJP_2718"/>
<evidence type="ECO:0000256" key="6">
    <source>
        <dbReference type="ARBA" id="ARBA00022692"/>
    </source>
</evidence>
<evidence type="ECO:0000313" key="12">
    <source>
        <dbReference type="Proteomes" id="UP000192042"/>
    </source>
</evidence>
<feature type="transmembrane region" description="Helical" evidence="9">
    <location>
        <begin position="151"/>
        <end position="172"/>
    </location>
</feature>
<dbReference type="GO" id="GO:0005315">
    <property type="term" value="F:phosphate transmembrane transporter activity"/>
    <property type="evidence" value="ECO:0007669"/>
    <property type="project" value="InterPro"/>
</dbReference>
<keyword evidence="5 9" id="KW-1003">Cell membrane</keyword>
<keyword evidence="8 9" id="KW-0472">Membrane</keyword>
<evidence type="ECO:0000256" key="7">
    <source>
        <dbReference type="ARBA" id="ARBA00022989"/>
    </source>
</evidence>
<sequence length="314" mass="34223">MSLENAIAKPISSGFDRKQLVRRKRMDAVFARTGFLVTLAVLSVLLALIGQLAAEGVGRLSWQFLTSYPSRFAAQAGILSAWIGTILVMLLTALVAVPVGLGAAVYLEEYAPKNRLTTLIDINIANLAGVPSIVYGLMALALFVYEFRLGQSFLTAGLTLALLVLPMVIIAAREAIRAVPPQIREAAYALGATKWQTVQHHVLPCSMGGIMTGLILALSRAVGETAPLITVGALSFIAFLPHPPWQDEPPYVSFQWMFDPFTVMPIQMFNWVSRPQEDFHVNAAAAGLVLLVMTLAMNALAIAVRAHFRKRIRW</sequence>
<evidence type="ECO:0000256" key="1">
    <source>
        <dbReference type="ARBA" id="ARBA00004651"/>
    </source>
</evidence>
<comment type="subcellular location">
    <subcellularLocation>
        <location evidence="1 9">Cell membrane</location>
        <topology evidence="1 9">Multi-pass membrane protein</topology>
    </subcellularLocation>
</comment>
<dbReference type="SUPFAM" id="SSF161098">
    <property type="entry name" value="MetI-like"/>
    <property type="match status" value="1"/>
</dbReference>
<keyword evidence="6 9" id="KW-0812">Transmembrane</keyword>
<dbReference type="OrthoDB" id="9807065at2"/>
<dbReference type="InterPro" id="IPR000515">
    <property type="entry name" value="MetI-like"/>
</dbReference>
<dbReference type="InterPro" id="IPR035906">
    <property type="entry name" value="MetI-like_sf"/>
</dbReference>
<feature type="transmembrane region" description="Helical" evidence="9">
    <location>
        <begin position="119"/>
        <end position="145"/>
    </location>
</feature>
<dbReference type="STRING" id="1325564.NSJP_2718"/>
<dbReference type="CDD" id="cd06261">
    <property type="entry name" value="TM_PBP2"/>
    <property type="match status" value="1"/>
</dbReference>
<dbReference type="NCBIfam" id="TIGR00974">
    <property type="entry name" value="3a0107s02c"/>
    <property type="match status" value="1"/>
</dbReference>